<keyword evidence="1" id="KW-0378">Hydrolase</keyword>
<dbReference type="Gene3D" id="3.40.50.1820">
    <property type="entry name" value="alpha/beta hydrolase"/>
    <property type="match status" value="1"/>
</dbReference>
<keyword evidence="2" id="KW-1185">Reference proteome</keyword>
<dbReference type="InterPro" id="IPR050583">
    <property type="entry name" value="Mycobacterial_A85_antigen"/>
</dbReference>
<evidence type="ECO:0000313" key="2">
    <source>
        <dbReference type="Proteomes" id="UP001501237"/>
    </source>
</evidence>
<dbReference type="PANTHER" id="PTHR48098">
    <property type="entry name" value="ENTEROCHELIN ESTERASE-RELATED"/>
    <property type="match status" value="1"/>
</dbReference>
<evidence type="ECO:0000313" key="1">
    <source>
        <dbReference type="EMBL" id="GAA3219956.1"/>
    </source>
</evidence>
<dbReference type="PANTHER" id="PTHR48098:SF1">
    <property type="entry name" value="DIACYLGLYCEROL ACYLTRANSFERASE_MYCOLYLTRANSFERASE AG85A"/>
    <property type="match status" value="1"/>
</dbReference>
<dbReference type="Proteomes" id="UP001501237">
    <property type="component" value="Unassembled WGS sequence"/>
</dbReference>
<dbReference type="Pfam" id="PF00756">
    <property type="entry name" value="Esterase"/>
    <property type="match status" value="1"/>
</dbReference>
<dbReference type="EMBL" id="BAAAUV010000011">
    <property type="protein sequence ID" value="GAA3219956.1"/>
    <property type="molecule type" value="Genomic_DNA"/>
</dbReference>
<proteinExistence type="predicted"/>
<protein>
    <submittedName>
        <fullName evidence="1">Alpha/beta hydrolase family protein</fullName>
    </submittedName>
</protein>
<dbReference type="InterPro" id="IPR029058">
    <property type="entry name" value="AB_hydrolase_fold"/>
</dbReference>
<dbReference type="SUPFAM" id="SSF53474">
    <property type="entry name" value="alpha/beta-Hydrolases"/>
    <property type="match status" value="1"/>
</dbReference>
<comment type="caution">
    <text evidence="1">The sequence shown here is derived from an EMBL/GenBank/DDBJ whole genome shotgun (WGS) entry which is preliminary data.</text>
</comment>
<gene>
    <name evidence="1" type="ORF">GCM10010468_44260</name>
</gene>
<dbReference type="InterPro" id="IPR000801">
    <property type="entry name" value="Esterase-like"/>
</dbReference>
<accession>A0ABP6QCH9</accession>
<dbReference type="GO" id="GO:0016787">
    <property type="term" value="F:hydrolase activity"/>
    <property type="evidence" value="ECO:0007669"/>
    <property type="project" value="UniProtKB-KW"/>
</dbReference>
<organism evidence="1 2">
    <name type="scientific">Actinocorallia longicatena</name>
    <dbReference type="NCBI Taxonomy" id="111803"/>
    <lineage>
        <taxon>Bacteria</taxon>
        <taxon>Bacillati</taxon>
        <taxon>Actinomycetota</taxon>
        <taxon>Actinomycetes</taxon>
        <taxon>Streptosporangiales</taxon>
        <taxon>Thermomonosporaceae</taxon>
        <taxon>Actinocorallia</taxon>
    </lineage>
</organism>
<reference evidence="2" key="1">
    <citation type="journal article" date="2019" name="Int. J. Syst. Evol. Microbiol.">
        <title>The Global Catalogue of Microorganisms (GCM) 10K type strain sequencing project: providing services to taxonomists for standard genome sequencing and annotation.</title>
        <authorList>
            <consortium name="The Broad Institute Genomics Platform"/>
            <consortium name="The Broad Institute Genome Sequencing Center for Infectious Disease"/>
            <person name="Wu L."/>
            <person name="Ma J."/>
        </authorList>
    </citation>
    <scope>NUCLEOTIDE SEQUENCE [LARGE SCALE GENOMIC DNA]</scope>
    <source>
        <strain evidence="2">JCM 9377</strain>
    </source>
</reference>
<name>A0ABP6QCH9_9ACTN</name>
<sequence>MGKRPRGRLDTLTVSSPALGRRALVWVLKPRGWTAGSTGWPVLYLLHPCCGPENGWLVNGGVERLTARLKAVVIMPEADRMGWYSDWKDGPAWETFHLTELRGLLEPRYGATGRRAVAGASMGGFGAMSYAARHPGLFAAAASFSGVLDTTLDRAGFGEFLSAGGADPDRLWGDDWAAHNPKDLAARLKGVALFVSGGDGRPGPLDRKGASSRGDAEAAVTAQSRSFARAAASAGARLRTDFYGRGRHTWPYWSRGLARALPILFPGAVRTGPR</sequence>